<evidence type="ECO:0000313" key="3">
    <source>
        <dbReference type="Proteomes" id="UP000693672"/>
    </source>
</evidence>
<name>A0A916NVD4_9BACL</name>
<accession>A0A916NVD4</accession>
<evidence type="ECO:0000256" key="1">
    <source>
        <dbReference type="SAM" id="Phobius"/>
    </source>
</evidence>
<protein>
    <recommendedName>
        <fullName evidence="4">YlaH-like protein</fullName>
    </recommendedName>
</protein>
<reference evidence="2" key="1">
    <citation type="submission" date="2021-06" db="EMBL/GenBank/DDBJ databases">
        <authorList>
            <person name="Criscuolo A."/>
        </authorList>
    </citation>
    <scope>NUCLEOTIDE SEQUENCE</scope>
    <source>
        <strain evidence="2">CIP111600</strain>
    </source>
</reference>
<keyword evidence="1" id="KW-0472">Membrane</keyword>
<dbReference type="InterPro" id="IPR025620">
    <property type="entry name" value="YlaH"/>
</dbReference>
<evidence type="ECO:0008006" key="4">
    <source>
        <dbReference type="Google" id="ProtNLM"/>
    </source>
</evidence>
<dbReference type="Pfam" id="PF14036">
    <property type="entry name" value="YlaH"/>
    <property type="match status" value="1"/>
</dbReference>
<dbReference type="Proteomes" id="UP000693672">
    <property type="component" value="Unassembled WGS sequence"/>
</dbReference>
<gene>
    <name evidence="2" type="ORF">PAESOLCIP111_00853</name>
</gene>
<dbReference type="AlphaFoldDB" id="A0A916NVD4"/>
<keyword evidence="1" id="KW-0812">Transmembrane</keyword>
<sequence length="89" mass="10443">MTEWFGEHPWITFLLIFILITYVYNKVFRTRKLPVLKSAIIYLLLALGSFMLMFFQIAGLPIVPSLTVAVALMLMVRIRYFIQERSAKK</sequence>
<feature type="transmembrane region" description="Helical" evidence="1">
    <location>
        <begin position="6"/>
        <end position="24"/>
    </location>
</feature>
<feature type="transmembrane region" description="Helical" evidence="1">
    <location>
        <begin position="36"/>
        <end position="56"/>
    </location>
</feature>
<feature type="transmembrane region" description="Helical" evidence="1">
    <location>
        <begin position="62"/>
        <end position="82"/>
    </location>
</feature>
<keyword evidence="1" id="KW-1133">Transmembrane helix</keyword>
<keyword evidence="3" id="KW-1185">Reference proteome</keyword>
<dbReference type="RefSeq" id="WP_218090663.1">
    <property type="nucleotide sequence ID" value="NZ_CAJVAS010000002.1"/>
</dbReference>
<proteinExistence type="predicted"/>
<organism evidence="2 3">
    <name type="scientific">Paenibacillus solanacearum</name>
    <dbReference type="NCBI Taxonomy" id="2048548"/>
    <lineage>
        <taxon>Bacteria</taxon>
        <taxon>Bacillati</taxon>
        <taxon>Bacillota</taxon>
        <taxon>Bacilli</taxon>
        <taxon>Bacillales</taxon>
        <taxon>Paenibacillaceae</taxon>
        <taxon>Paenibacillus</taxon>
    </lineage>
</organism>
<dbReference type="EMBL" id="CAJVAS010000002">
    <property type="protein sequence ID" value="CAG7605848.1"/>
    <property type="molecule type" value="Genomic_DNA"/>
</dbReference>
<comment type="caution">
    <text evidence="2">The sequence shown here is derived from an EMBL/GenBank/DDBJ whole genome shotgun (WGS) entry which is preliminary data.</text>
</comment>
<evidence type="ECO:0000313" key="2">
    <source>
        <dbReference type="EMBL" id="CAG7605848.1"/>
    </source>
</evidence>